<reference evidence="1 2" key="1">
    <citation type="submission" date="2021-05" db="EMBL/GenBank/DDBJ databases">
        <title>Comparative genomic studies on the polysaccharide-degrading batcterial strains of the Flammeovirga genus.</title>
        <authorList>
            <person name="Zewei F."/>
            <person name="Zheng Z."/>
            <person name="Yu L."/>
            <person name="Ruyue G."/>
            <person name="Yanhong M."/>
            <person name="Yuanyuan C."/>
            <person name="Jingyan G."/>
            <person name="Wenjun H."/>
        </authorList>
    </citation>
    <scope>NUCLEOTIDE SEQUENCE [LARGE SCALE GENOMIC DNA]</scope>
    <source>
        <strain evidence="1 2">NBRC:100898</strain>
    </source>
</reference>
<evidence type="ECO:0000313" key="1">
    <source>
        <dbReference type="EMBL" id="QWG04943.1"/>
    </source>
</evidence>
<dbReference type="RefSeq" id="WP_066216157.1">
    <property type="nucleotide sequence ID" value="NZ_CP076133.1"/>
</dbReference>
<proteinExistence type="predicted"/>
<dbReference type="AlphaFoldDB" id="A0AAX1NFH6"/>
<sequence>MKTLIYFLLTFIAPLIVVAEEEEKKEDEAPTEKVEIYKGLFLNMEDDLVHQHIKSDLNGELTTEGYYSIKFLDQEALLEPVFEKNQLTQIKIIYQSDDVELIECNLNMIIKSLSTSTDWSLHQATDDQWLLEKNLDKTIDNMNQITMFTYGIHRDNVGHGWHAEVVISPRFEATDEFSEESLNKAKMEIESSL</sequence>
<dbReference type="EMBL" id="CP076133">
    <property type="protein sequence ID" value="QWG04943.1"/>
    <property type="molecule type" value="Genomic_DNA"/>
</dbReference>
<accession>A0AAX1NFH6</accession>
<name>A0AAX1NFH6_9BACT</name>
<protein>
    <submittedName>
        <fullName evidence="1">Uncharacterized protein</fullName>
    </submittedName>
</protein>
<organism evidence="1 2">
    <name type="scientific">Flammeovirga yaeyamensis</name>
    <dbReference type="NCBI Taxonomy" id="367791"/>
    <lineage>
        <taxon>Bacteria</taxon>
        <taxon>Pseudomonadati</taxon>
        <taxon>Bacteroidota</taxon>
        <taxon>Cytophagia</taxon>
        <taxon>Cytophagales</taxon>
        <taxon>Flammeovirgaceae</taxon>
        <taxon>Flammeovirga</taxon>
    </lineage>
</organism>
<evidence type="ECO:0000313" key="2">
    <source>
        <dbReference type="Proteomes" id="UP000678679"/>
    </source>
</evidence>
<gene>
    <name evidence="1" type="ORF">KMW28_21200</name>
</gene>
<dbReference type="Proteomes" id="UP000678679">
    <property type="component" value="Chromosome 2"/>
</dbReference>
<dbReference type="KEGG" id="fya:KMW28_21200"/>
<keyword evidence="2" id="KW-1185">Reference proteome</keyword>